<evidence type="ECO:0000313" key="3">
    <source>
        <dbReference type="RefSeq" id="XP_030761955.1"/>
    </source>
</evidence>
<dbReference type="Gene3D" id="3.60.10.10">
    <property type="entry name" value="Endonuclease/exonuclease/phosphatase"/>
    <property type="match status" value="1"/>
</dbReference>
<dbReference type="GO" id="GO:0005576">
    <property type="term" value="C:extracellular region"/>
    <property type="evidence" value="ECO:0007669"/>
    <property type="project" value="InterPro"/>
</dbReference>
<dbReference type="KEGG" id="soy:115886804"/>
<feature type="domain" description="Endonuclease/exonuclease/phosphatase" evidence="1">
    <location>
        <begin position="64"/>
        <end position="206"/>
    </location>
</feature>
<dbReference type="SUPFAM" id="SSF56219">
    <property type="entry name" value="DNase I-like"/>
    <property type="match status" value="1"/>
</dbReference>
<dbReference type="InParanoid" id="A0A6J2YGE7"/>
<dbReference type="Proteomes" id="UP000504635">
    <property type="component" value="Unplaced"/>
</dbReference>
<dbReference type="PANTHER" id="PTHR23227:SF85">
    <property type="entry name" value="CRANIOFACIAL DEVELOPMENT PROTEIN 2"/>
    <property type="match status" value="1"/>
</dbReference>
<keyword evidence="2" id="KW-1185">Reference proteome</keyword>
<accession>A0A6J2YGE7</accession>
<protein>
    <submittedName>
        <fullName evidence="3">Craniofacial development protein 2-like</fullName>
    </submittedName>
</protein>
<name>A0A6J2YGE7_SITOR</name>
<dbReference type="InterPro" id="IPR027124">
    <property type="entry name" value="Swc5/CFDP1/2"/>
</dbReference>
<dbReference type="GO" id="GO:0003824">
    <property type="term" value="F:catalytic activity"/>
    <property type="evidence" value="ECO:0007669"/>
    <property type="project" value="InterPro"/>
</dbReference>
<sequence>MWTGSGRIHSMDKIFYYSGNNTGTHSNGVGILVDESLSNSVCNFVPVSDRCMMIQIEGTPLNVNIIQTYAPTSESSEEELERWYDELEQVYKLTKQHDINIIMGDMNAKVGEGPINNIVGKYGLGVRNERGERLIEFCQDHNMTITNTLFKLPKRRLYTWRSPQDNGIRIVRNQIDFILINQRFRSSVKSAKTFPGADINSDHNPVVANIKLKLKFTGKNIRIKNRHQDVEKRRRKIKQSSPEVNDALQEVRNSEEDINTTWNALKTPLVKATQTHLTGLKTKKKQRMTDEILQLMDQRREHKSRDTIAYKRCNKEINKAIITAKEKWISEKCVELEDLQKKHDSFTLHKKIKELTGPAQRFCPLTIINSDGTLCSNVQEKI</sequence>
<dbReference type="AlphaFoldDB" id="A0A6J2YGE7"/>
<dbReference type="CDD" id="cd09076">
    <property type="entry name" value="L1-EN"/>
    <property type="match status" value="1"/>
</dbReference>
<dbReference type="GO" id="GO:0005179">
    <property type="term" value="F:hormone activity"/>
    <property type="evidence" value="ECO:0007669"/>
    <property type="project" value="InterPro"/>
</dbReference>
<evidence type="ECO:0000259" key="1">
    <source>
        <dbReference type="Pfam" id="PF14529"/>
    </source>
</evidence>
<organism evidence="2 3">
    <name type="scientific">Sitophilus oryzae</name>
    <name type="common">Rice weevil</name>
    <name type="synonym">Curculio oryzae</name>
    <dbReference type="NCBI Taxonomy" id="7048"/>
    <lineage>
        <taxon>Eukaryota</taxon>
        <taxon>Metazoa</taxon>
        <taxon>Ecdysozoa</taxon>
        <taxon>Arthropoda</taxon>
        <taxon>Hexapoda</taxon>
        <taxon>Insecta</taxon>
        <taxon>Pterygota</taxon>
        <taxon>Neoptera</taxon>
        <taxon>Endopterygota</taxon>
        <taxon>Coleoptera</taxon>
        <taxon>Polyphaga</taxon>
        <taxon>Cucujiformia</taxon>
        <taxon>Curculionidae</taxon>
        <taxon>Dryophthorinae</taxon>
        <taxon>Sitophilus</taxon>
    </lineage>
</organism>
<dbReference type="InterPro" id="IPR036691">
    <property type="entry name" value="Endo/exonu/phosph_ase_sf"/>
</dbReference>
<gene>
    <name evidence="3" type="primary">LOC115886804</name>
</gene>
<evidence type="ECO:0000313" key="2">
    <source>
        <dbReference type="Proteomes" id="UP000504635"/>
    </source>
</evidence>
<reference evidence="3" key="1">
    <citation type="submission" date="2025-08" db="UniProtKB">
        <authorList>
            <consortium name="RefSeq"/>
        </authorList>
    </citation>
    <scope>IDENTIFICATION</scope>
    <source>
        <tissue evidence="3">Gonads</tissue>
    </source>
</reference>
<dbReference type="OrthoDB" id="6769313at2759"/>
<dbReference type="PANTHER" id="PTHR23227">
    <property type="entry name" value="BUCENTAUR RELATED"/>
    <property type="match status" value="1"/>
</dbReference>
<dbReference type="RefSeq" id="XP_030761955.1">
    <property type="nucleotide sequence ID" value="XM_030906095.1"/>
</dbReference>
<dbReference type="GeneID" id="115886804"/>
<dbReference type="InterPro" id="IPR005135">
    <property type="entry name" value="Endo/exonuclease/phosphatase"/>
</dbReference>
<proteinExistence type="predicted"/>
<dbReference type="Pfam" id="PF14529">
    <property type="entry name" value="Exo_endo_phos_2"/>
    <property type="match status" value="1"/>
</dbReference>